<dbReference type="Ensembl" id="ENSACDT00005020767.1">
    <property type="protein sequence ID" value="ENSACDP00005017270.1"/>
    <property type="gene ID" value="ENSACDG00005012608.1"/>
</dbReference>
<dbReference type="PANTHER" id="PTHR13400:SF2">
    <property type="entry name" value="COILED-COIL DOMAIN-CONTAINING PROTEIN 28B"/>
    <property type="match status" value="1"/>
</dbReference>
<evidence type="ECO:0000256" key="1">
    <source>
        <dbReference type="SAM" id="MobiDB-lite"/>
    </source>
</evidence>
<evidence type="ECO:0000313" key="3">
    <source>
        <dbReference type="Proteomes" id="UP000694521"/>
    </source>
</evidence>
<organism evidence="2 3">
    <name type="scientific">Anser cygnoides</name>
    <name type="common">Swan goose</name>
    <dbReference type="NCBI Taxonomy" id="8845"/>
    <lineage>
        <taxon>Eukaryota</taxon>
        <taxon>Metazoa</taxon>
        <taxon>Chordata</taxon>
        <taxon>Craniata</taxon>
        <taxon>Vertebrata</taxon>
        <taxon>Euteleostomi</taxon>
        <taxon>Archelosauria</taxon>
        <taxon>Archosauria</taxon>
        <taxon>Dinosauria</taxon>
        <taxon>Saurischia</taxon>
        <taxon>Theropoda</taxon>
        <taxon>Coelurosauria</taxon>
        <taxon>Aves</taxon>
        <taxon>Neognathae</taxon>
        <taxon>Galloanserae</taxon>
        <taxon>Anseriformes</taxon>
        <taxon>Anatidae</taxon>
        <taxon>Anserinae</taxon>
        <taxon>Anser</taxon>
    </lineage>
</organism>
<accession>A0A8B9E6M8</accession>
<dbReference type="GO" id="GO:0005813">
    <property type="term" value="C:centrosome"/>
    <property type="evidence" value="ECO:0007669"/>
    <property type="project" value="TreeGrafter"/>
</dbReference>
<dbReference type="Pfam" id="PF13270">
    <property type="entry name" value="CCDC28"/>
    <property type="match status" value="1"/>
</dbReference>
<dbReference type="PANTHER" id="PTHR13400">
    <property type="entry name" value="CHEMOKINE C-C MOTIF RECEPTOR 1"/>
    <property type="match status" value="1"/>
</dbReference>
<feature type="region of interest" description="Disordered" evidence="1">
    <location>
        <begin position="1"/>
        <end position="31"/>
    </location>
</feature>
<feature type="compositionally biased region" description="Basic residues" evidence="1">
    <location>
        <begin position="1"/>
        <end position="10"/>
    </location>
</feature>
<proteinExistence type="predicted"/>
<dbReference type="InterPro" id="IPR025271">
    <property type="entry name" value="CCDC28"/>
</dbReference>
<dbReference type="AlphaFoldDB" id="A0A8B9E6M8"/>
<protein>
    <submittedName>
        <fullName evidence="2">Coiled-coil domain containing 28B</fullName>
    </submittedName>
</protein>
<reference evidence="2" key="2">
    <citation type="submission" date="2025-09" db="UniProtKB">
        <authorList>
            <consortium name="Ensembl"/>
        </authorList>
    </citation>
    <scope>IDENTIFICATION</scope>
</reference>
<name>A0A8B9E6M8_ANSCY</name>
<sequence length="230" mass="24811">MEERRKKRSPRAQPVPAGAPRPLPVSKSTSFALPLPALPSAQASKERVRAGGTGAARGAPLQHSFLTEVSDVCEMEGGLLSLLSDFHSGKLQAFGKECSFEQLEHVREMQEKLARLHFGLDVCVEELPEEQKKAVADRNLDQLLVHVSGTSALRAQPRSAGGVPTGPWPPHRCCSLSLCLPQLEELSSSMYPWHGVAVAVVAGGRGWRSLRCFPLTRAQTEAAPGGEPRP</sequence>
<reference evidence="2" key="1">
    <citation type="submission" date="2025-08" db="UniProtKB">
        <authorList>
            <consortium name="Ensembl"/>
        </authorList>
    </citation>
    <scope>IDENTIFICATION</scope>
</reference>
<keyword evidence="3" id="KW-1185">Reference proteome</keyword>
<evidence type="ECO:0000313" key="2">
    <source>
        <dbReference type="Ensembl" id="ENSACDP00005017270.1"/>
    </source>
</evidence>
<dbReference type="Proteomes" id="UP000694521">
    <property type="component" value="Unplaced"/>
</dbReference>